<reference evidence="1" key="2">
    <citation type="journal article" date="2022" name="New Phytol.">
        <title>Evolutionary transition to the ectomycorrhizal habit in the genomes of a hyperdiverse lineage of mushroom-forming fungi.</title>
        <authorList>
            <person name="Looney B."/>
            <person name="Miyauchi S."/>
            <person name="Morin E."/>
            <person name="Drula E."/>
            <person name="Courty P.E."/>
            <person name="Kohler A."/>
            <person name="Kuo A."/>
            <person name="LaButti K."/>
            <person name="Pangilinan J."/>
            <person name="Lipzen A."/>
            <person name="Riley R."/>
            <person name="Andreopoulos W."/>
            <person name="He G."/>
            <person name="Johnson J."/>
            <person name="Nolan M."/>
            <person name="Tritt A."/>
            <person name="Barry K.W."/>
            <person name="Grigoriev I.V."/>
            <person name="Nagy L.G."/>
            <person name="Hibbett D."/>
            <person name="Henrissat B."/>
            <person name="Matheny P.B."/>
            <person name="Labbe J."/>
            <person name="Martin F.M."/>
        </authorList>
    </citation>
    <scope>NUCLEOTIDE SEQUENCE</scope>
    <source>
        <strain evidence="1">HHB10654</strain>
    </source>
</reference>
<accession>A0ACB8T745</accession>
<evidence type="ECO:0000313" key="1">
    <source>
        <dbReference type="EMBL" id="KAI0063976.1"/>
    </source>
</evidence>
<sequence>SKANFMGLLPFVTGGSWKKSPVTTTYADILLRKMHPICASLSKRSPSIIDTVEFSGW</sequence>
<protein>
    <submittedName>
        <fullName evidence="1">Uncharacterized protein</fullName>
    </submittedName>
</protein>
<comment type="caution">
    <text evidence="1">The sequence shown here is derived from an EMBL/GenBank/DDBJ whole genome shotgun (WGS) entry which is preliminary data.</text>
</comment>
<feature type="non-terminal residue" evidence="1">
    <location>
        <position position="1"/>
    </location>
</feature>
<name>A0ACB8T745_9AGAM</name>
<evidence type="ECO:0000313" key="2">
    <source>
        <dbReference type="Proteomes" id="UP000814140"/>
    </source>
</evidence>
<dbReference type="Proteomes" id="UP000814140">
    <property type="component" value="Unassembled WGS sequence"/>
</dbReference>
<keyword evidence="2" id="KW-1185">Reference proteome</keyword>
<reference evidence="1" key="1">
    <citation type="submission" date="2021-03" db="EMBL/GenBank/DDBJ databases">
        <authorList>
            <consortium name="DOE Joint Genome Institute"/>
            <person name="Ahrendt S."/>
            <person name="Looney B.P."/>
            <person name="Miyauchi S."/>
            <person name="Morin E."/>
            <person name="Drula E."/>
            <person name="Courty P.E."/>
            <person name="Chicoki N."/>
            <person name="Fauchery L."/>
            <person name="Kohler A."/>
            <person name="Kuo A."/>
            <person name="Labutti K."/>
            <person name="Pangilinan J."/>
            <person name="Lipzen A."/>
            <person name="Riley R."/>
            <person name="Andreopoulos W."/>
            <person name="He G."/>
            <person name="Johnson J."/>
            <person name="Barry K.W."/>
            <person name="Grigoriev I.V."/>
            <person name="Nagy L."/>
            <person name="Hibbett D."/>
            <person name="Henrissat B."/>
            <person name="Matheny P.B."/>
            <person name="Labbe J."/>
            <person name="Martin F."/>
        </authorList>
    </citation>
    <scope>NUCLEOTIDE SEQUENCE</scope>
    <source>
        <strain evidence="1">HHB10654</strain>
    </source>
</reference>
<dbReference type="EMBL" id="MU277200">
    <property type="protein sequence ID" value="KAI0063976.1"/>
    <property type="molecule type" value="Genomic_DNA"/>
</dbReference>
<organism evidence="1 2">
    <name type="scientific">Artomyces pyxidatus</name>
    <dbReference type="NCBI Taxonomy" id="48021"/>
    <lineage>
        <taxon>Eukaryota</taxon>
        <taxon>Fungi</taxon>
        <taxon>Dikarya</taxon>
        <taxon>Basidiomycota</taxon>
        <taxon>Agaricomycotina</taxon>
        <taxon>Agaricomycetes</taxon>
        <taxon>Russulales</taxon>
        <taxon>Auriscalpiaceae</taxon>
        <taxon>Artomyces</taxon>
    </lineage>
</organism>
<proteinExistence type="predicted"/>
<gene>
    <name evidence="1" type="ORF">BV25DRAFT_1801080</name>
</gene>